<dbReference type="SMART" id="SM00507">
    <property type="entry name" value="HNHc"/>
    <property type="match status" value="1"/>
</dbReference>
<proteinExistence type="predicted"/>
<dbReference type="InterPro" id="IPR003615">
    <property type="entry name" value="HNH_nuc"/>
</dbReference>
<keyword evidence="3" id="KW-1185">Reference proteome</keyword>
<organism evidence="2 3">
    <name type="scientific">Geomonas diazotrophica</name>
    <dbReference type="NCBI Taxonomy" id="2843197"/>
    <lineage>
        <taxon>Bacteria</taxon>
        <taxon>Pseudomonadati</taxon>
        <taxon>Thermodesulfobacteriota</taxon>
        <taxon>Desulfuromonadia</taxon>
        <taxon>Geobacterales</taxon>
        <taxon>Geobacteraceae</taxon>
        <taxon>Geomonas</taxon>
    </lineage>
</organism>
<gene>
    <name evidence="2" type="ORF">KP005_06670</name>
</gene>
<dbReference type="InterPro" id="IPR002711">
    <property type="entry name" value="HNH"/>
</dbReference>
<evidence type="ECO:0000259" key="1">
    <source>
        <dbReference type="SMART" id="SM00507"/>
    </source>
</evidence>
<feature type="domain" description="HNH nuclease" evidence="1">
    <location>
        <begin position="5"/>
        <end position="55"/>
    </location>
</feature>
<keyword evidence="2" id="KW-0540">Nuclease</keyword>
<accession>A0ABX8JN10</accession>
<reference evidence="2 3" key="1">
    <citation type="submission" date="2021-06" db="EMBL/GenBank/DDBJ databases">
        <title>Gemonas diversity in paddy soil.</title>
        <authorList>
            <person name="Liu G."/>
        </authorList>
    </citation>
    <scope>NUCLEOTIDE SEQUENCE [LARGE SCALE GENOMIC DNA]</scope>
    <source>
        <strain evidence="2 3">RG29</strain>
    </source>
</reference>
<protein>
    <submittedName>
        <fullName evidence="2">HNH endonuclease</fullName>
    </submittedName>
</protein>
<dbReference type="EMBL" id="CP076724">
    <property type="protein sequence ID" value="QWV98957.1"/>
    <property type="molecule type" value="Genomic_DNA"/>
</dbReference>
<dbReference type="GO" id="GO:0004519">
    <property type="term" value="F:endonuclease activity"/>
    <property type="evidence" value="ECO:0007669"/>
    <property type="project" value="UniProtKB-KW"/>
</dbReference>
<dbReference type="CDD" id="cd00085">
    <property type="entry name" value="HNHc"/>
    <property type="match status" value="1"/>
</dbReference>
<dbReference type="Proteomes" id="UP000683493">
    <property type="component" value="Chromosome"/>
</dbReference>
<dbReference type="Pfam" id="PF01844">
    <property type="entry name" value="HNH"/>
    <property type="match status" value="1"/>
</dbReference>
<name>A0ABX8JN10_9BACT</name>
<sequence>MKKEIKDRLIKKYGNKCSGCGAEGVNLEVCHIVPQIHGGSDDEDNLTLLCSLCHYRFDSFRLTEVEFNNYLSLLLENSKEFKDVRQEERLARDKPFRADITAKSKDNKTWLIECKNTQSFTPERLRQAVFQIDNYRTVTRFDNYVLAFPGLLSKEQIDQL</sequence>
<keyword evidence="2" id="KW-0255">Endonuclease</keyword>
<evidence type="ECO:0000313" key="3">
    <source>
        <dbReference type="Proteomes" id="UP000683493"/>
    </source>
</evidence>
<evidence type="ECO:0000313" key="2">
    <source>
        <dbReference type="EMBL" id="QWV98957.1"/>
    </source>
</evidence>
<keyword evidence="2" id="KW-0378">Hydrolase</keyword>